<protein>
    <submittedName>
        <fullName evidence="2">(rape) hypothetical protein</fullName>
    </submittedName>
</protein>
<feature type="compositionally biased region" description="Polar residues" evidence="1">
    <location>
        <begin position="30"/>
        <end position="45"/>
    </location>
</feature>
<organism evidence="2">
    <name type="scientific">Brassica napus</name>
    <name type="common">Rape</name>
    <dbReference type="NCBI Taxonomy" id="3708"/>
    <lineage>
        <taxon>Eukaryota</taxon>
        <taxon>Viridiplantae</taxon>
        <taxon>Streptophyta</taxon>
        <taxon>Embryophyta</taxon>
        <taxon>Tracheophyta</taxon>
        <taxon>Spermatophyta</taxon>
        <taxon>Magnoliopsida</taxon>
        <taxon>eudicotyledons</taxon>
        <taxon>Gunneridae</taxon>
        <taxon>Pentapetalae</taxon>
        <taxon>rosids</taxon>
        <taxon>malvids</taxon>
        <taxon>Brassicales</taxon>
        <taxon>Brassicaceae</taxon>
        <taxon>Brassiceae</taxon>
        <taxon>Brassica</taxon>
    </lineage>
</organism>
<feature type="compositionally biased region" description="Polar residues" evidence="1">
    <location>
        <begin position="54"/>
        <end position="67"/>
    </location>
</feature>
<reference evidence="2" key="1">
    <citation type="submission" date="2021-01" db="EMBL/GenBank/DDBJ databases">
        <authorList>
            <consortium name="Genoscope - CEA"/>
            <person name="William W."/>
        </authorList>
    </citation>
    <scope>NUCLEOTIDE SEQUENCE</scope>
</reference>
<dbReference type="Proteomes" id="UP001295469">
    <property type="component" value="Chromosome C07"/>
</dbReference>
<feature type="non-terminal residue" evidence="2">
    <location>
        <position position="214"/>
    </location>
</feature>
<accession>A0A816N1F9</accession>
<feature type="compositionally biased region" description="Polar residues" evidence="1">
    <location>
        <begin position="81"/>
        <end position="92"/>
    </location>
</feature>
<name>A0A816N1F9_BRANA</name>
<feature type="compositionally biased region" description="Basic and acidic residues" evidence="1">
    <location>
        <begin position="93"/>
        <end position="117"/>
    </location>
</feature>
<feature type="non-terminal residue" evidence="2">
    <location>
        <position position="1"/>
    </location>
</feature>
<gene>
    <name evidence="2" type="ORF">DARMORV10_C07P52790.1</name>
</gene>
<dbReference type="AlphaFoldDB" id="A0A816N1F9"/>
<sequence length="214" mass="23822">INILTEEGTSKKPLTETDHELTTTLRWNELSSGKVVSSRHYQTPVPQRGDHLGVNTSKPFGSQSSHTAPPRPVRERLEFPSEQSSERTLSNSNERRSALERISEPDLRNSISRDKPRSSGVQDRLMVLEGIEGSSSAPRIPAPLRLQDSDSEGQINITIPHAICKTGAKRKVSRTPTKQVRRSPLLGQKLKKSSMVVRPLMPPRKKPCLGHEDT</sequence>
<evidence type="ECO:0000256" key="1">
    <source>
        <dbReference type="SAM" id="MobiDB-lite"/>
    </source>
</evidence>
<proteinExistence type="predicted"/>
<evidence type="ECO:0000313" key="2">
    <source>
        <dbReference type="EMBL" id="CAF2027288.1"/>
    </source>
</evidence>
<feature type="region of interest" description="Disordered" evidence="1">
    <location>
        <begin position="30"/>
        <end position="153"/>
    </location>
</feature>
<dbReference type="EMBL" id="HG994371">
    <property type="protein sequence ID" value="CAF2027288.1"/>
    <property type="molecule type" value="Genomic_DNA"/>
</dbReference>